<gene>
    <name evidence="2" type="ORF">PMAYCL1PPCAC_25842</name>
</gene>
<dbReference type="EMBL" id="BTRK01000005">
    <property type="protein sequence ID" value="GMR55647.1"/>
    <property type="molecule type" value="Genomic_DNA"/>
</dbReference>
<feature type="compositionally biased region" description="Acidic residues" evidence="1">
    <location>
        <begin position="95"/>
        <end position="106"/>
    </location>
</feature>
<accession>A0AAN5I7P1</accession>
<comment type="caution">
    <text evidence="2">The sequence shown here is derived from an EMBL/GenBank/DDBJ whole genome shotgun (WGS) entry which is preliminary data.</text>
</comment>
<sequence>AEGRMSQPLIFSDDEDTAHFSKQLQELDISKLIVRTAPGTVAADKENLAWRVDSEVRAETGSTDDTYSFHPSPDKRPAMILIESDCDNTTKEEPLEQDLEDEDIDEKPDRPVTPGNAMERDECELTPPVMKTPRAATSTKRRRILRKIRKEMAEEVESKGWDRNTDPDFIFAGEDAELETPTPFWLRSSSRRRARVTYRNLDWSSEANDRSRLVCSTEHKRVSRTAALVIDESEEEREMARLTREAEREERRKGAARKRKRTQQTVASLSSSSTTVPESAFSISDDESLAMIAKRVKVEEDQEEEDEDYRSRTKMKKGETRERSRRNRERREGGAESSSTTTVTSSAFSVSDDESLATIRRRIKVEDTQEEEEDE</sequence>
<protein>
    <submittedName>
        <fullName evidence="2">Uncharacterized protein</fullName>
    </submittedName>
</protein>
<evidence type="ECO:0000313" key="3">
    <source>
        <dbReference type="Proteomes" id="UP001328107"/>
    </source>
</evidence>
<feature type="non-terminal residue" evidence="2">
    <location>
        <position position="375"/>
    </location>
</feature>
<proteinExistence type="predicted"/>
<feature type="compositionally biased region" description="Low complexity" evidence="1">
    <location>
        <begin position="263"/>
        <end position="282"/>
    </location>
</feature>
<keyword evidence="3" id="KW-1185">Reference proteome</keyword>
<feature type="region of interest" description="Disordered" evidence="1">
    <location>
        <begin position="233"/>
        <end position="375"/>
    </location>
</feature>
<dbReference type="AlphaFoldDB" id="A0AAN5I7P1"/>
<evidence type="ECO:0000256" key="1">
    <source>
        <dbReference type="SAM" id="MobiDB-lite"/>
    </source>
</evidence>
<dbReference type="Proteomes" id="UP001328107">
    <property type="component" value="Unassembled WGS sequence"/>
</dbReference>
<feature type="compositionally biased region" description="Basic and acidic residues" evidence="1">
    <location>
        <begin position="238"/>
        <end position="253"/>
    </location>
</feature>
<organism evidence="2 3">
    <name type="scientific">Pristionchus mayeri</name>
    <dbReference type="NCBI Taxonomy" id="1317129"/>
    <lineage>
        <taxon>Eukaryota</taxon>
        <taxon>Metazoa</taxon>
        <taxon>Ecdysozoa</taxon>
        <taxon>Nematoda</taxon>
        <taxon>Chromadorea</taxon>
        <taxon>Rhabditida</taxon>
        <taxon>Rhabditina</taxon>
        <taxon>Diplogasteromorpha</taxon>
        <taxon>Diplogasteroidea</taxon>
        <taxon>Neodiplogasteridae</taxon>
        <taxon>Pristionchus</taxon>
    </lineage>
</organism>
<feature type="compositionally biased region" description="Low complexity" evidence="1">
    <location>
        <begin position="335"/>
        <end position="350"/>
    </location>
</feature>
<feature type="region of interest" description="Disordered" evidence="1">
    <location>
        <begin position="93"/>
        <end position="119"/>
    </location>
</feature>
<name>A0AAN5I7P1_9BILA</name>
<feature type="non-terminal residue" evidence="2">
    <location>
        <position position="1"/>
    </location>
</feature>
<reference evidence="3" key="1">
    <citation type="submission" date="2022-10" db="EMBL/GenBank/DDBJ databases">
        <title>Genome assembly of Pristionchus species.</title>
        <authorList>
            <person name="Yoshida K."/>
            <person name="Sommer R.J."/>
        </authorList>
    </citation>
    <scope>NUCLEOTIDE SEQUENCE [LARGE SCALE GENOMIC DNA]</scope>
    <source>
        <strain evidence="3">RS5460</strain>
    </source>
</reference>
<evidence type="ECO:0000313" key="2">
    <source>
        <dbReference type="EMBL" id="GMR55647.1"/>
    </source>
</evidence>